<evidence type="ECO:0000313" key="1">
    <source>
        <dbReference type="EMBL" id="AIE91834.1"/>
    </source>
</evidence>
<reference evidence="1" key="1">
    <citation type="journal article" date="2014" name="Genome Biol. Evol.">
        <title>Pangenome evidence for extensive interdomain horizontal transfer affecting lineage core and shell genes in uncultured planktonic thaumarchaeota and euryarchaeota.</title>
        <authorList>
            <person name="Deschamps P."/>
            <person name="Zivanovic Y."/>
            <person name="Moreira D."/>
            <person name="Rodriguez-Valera F."/>
            <person name="Lopez-Garcia P."/>
        </authorList>
    </citation>
    <scope>NUCLEOTIDE SEQUENCE</scope>
</reference>
<dbReference type="AlphaFoldDB" id="A0A075FKC2"/>
<dbReference type="EMBL" id="KF900350">
    <property type="protein sequence ID" value="AIE91834.1"/>
    <property type="molecule type" value="Genomic_DNA"/>
</dbReference>
<protein>
    <submittedName>
        <fullName evidence="1">Uncharacterized protein</fullName>
    </submittedName>
</protein>
<accession>A0A075FKC2</accession>
<sequence>MIDRTLHPHLSNFVSLSNMQDSFQKHIEKLKIMKESAKRRNELYSDLTKLDDKNTTRSLRALTKASAPGKKIQKIGFIMFWIPEPTGITCAAGGPMILAGKYLEKVYNGAKISDVGNHTKESFSTIRDFKDTMM</sequence>
<name>A0A075FKC2_9ARCH</name>
<organism evidence="1">
    <name type="scientific">uncultured marine thaumarchaeote AD1000_16_B05</name>
    <dbReference type="NCBI Taxonomy" id="1455894"/>
    <lineage>
        <taxon>Archaea</taxon>
        <taxon>Nitrososphaerota</taxon>
        <taxon>environmental samples</taxon>
    </lineage>
</organism>
<proteinExistence type="predicted"/>